<sequence length="587" mass="65835">MLDAAMGSFYTRCHMFSNALNYYEAAVKKGNKELRMEYGKLLVKLKRFDRAEVVLREIIDEKDQGGDTQNDLVKVRAALSLAAVYEMLDTDMDERIRLWKETYNRAESLQTRSRNASTETMSEATEFSSRVLNALVDAYFKKREPKQAIQLLKQALTSFPPAESPSLLCLLSSAHLQSADVTEAYRTIREAQKLQPDFRQVYLISADIAIRRKDFDHAVTLYREFLAKFPEDYVNIAEVAPSLARLGSIQVLRKHLDELSNSVTVRHSPGYSLCEGLCLRYTGSIEAATKVLKTVLQGKSQLSAPAGKALVEMLCNFDFEMAGSQSLPSSSTTTAHDLTKRCEEIYQSISESLRKSNPGDAVLLSLPVLYGGDVPRLQALIDQHKATVSNENMPPSIGFLLASAYLLLGSKDEGVAVLRHFEKTYWNKKDADYLERMWLLLADSQDITRRSDEVAQLIFRAVEYNRASYLTNMYEGFHCGSTNHAKAAECFRRAMEATGGRDFVSGERYVWSQLNAHRPMEAIDGLAALERSCEAVTQGMKQPGSNVMTTVHMLRRRALAGLALRPEESGGRPDGESIRRHSRSITT</sequence>
<dbReference type="Proteomes" id="UP000186922">
    <property type="component" value="Unassembled WGS sequence"/>
</dbReference>
<keyword evidence="8" id="KW-1185">Reference proteome</keyword>
<evidence type="ECO:0000259" key="5">
    <source>
        <dbReference type="Pfam" id="PF25064"/>
    </source>
</evidence>
<evidence type="ECO:0000259" key="6">
    <source>
        <dbReference type="Pfam" id="PF25068"/>
    </source>
</evidence>
<reference evidence="7 8" key="1">
    <citation type="journal article" date="2016" name="Nat. Commun.">
        <title>Extremotolerant tardigrade genome and improved radiotolerance of human cultured cells by tardigrade-unique protein.</title>
        <authorList>
            <person name="Hashimoto T."/>
            <person name="Horikawa D.D."/>
            <person name="Saito Y."/>
            <person name="Kuwahara H."/>
            <person name="Kozuka-Hata H."/>
            <person name="Shin-I T."/>
            <person name="Minakuchi Y."/>
            <person name="Ohishi K."/>
            <person name="Motoyama A."/>
            <person name="Aizu T."/>
            <person name="Enomoto A."/>
            <person name="Kondo K."/>
            <person name="Tanaka S."/>
            <person name="Hara Y."/>
            <person name="Koshikawa S."/>
            <person name="Sagara H."/>
            <person name="Miura T."/>
            <person name="Yokobori S."/>
            <person name="Miyagawa K."/>
            <person name="Suzuki Y."/>
            <person name="Kubo T."/>
            <person name="Oyama M."/>
            <person name="Kohara Y."/>
            <person name="Fujiyama A."/>
            <person name="Arakawa K."/>
            <person name="Katayama T."/>
            <person name="Toyoda A."/>
            <person name="Kunieda T."/>
        </authorList>
    </citation>
    <scope>NUCLEOTIDE SEQUENCE [LARGE SCALE GENOMIC DNA]</scope>
    <source>
        <strain evidence="7 8">YOKOZUNA-1</strain>
    </source>
</reference>
<feature type="domain" description="Tetratricopeptide repeat protein 21A/21B C-terminal ARM" evidence="4">
    <location>
        <begin position="362"/>
        <end position="524"/>
    </location>
</feature>
<evidence type="ECO:0000313" key="7">
    <source>
        <dbReference type="EMBL" id="GAV02084.1"/>
    </source>
</evidence>
<feature type="compositionally biased region" description="Basic and acidic residues" evidence="3">
    <location>
        <begin position="565"/>
        <end position="579"/>
    </location>
</feature>
<evidence type="ECO:0000313" key="8">
    <source>
        <dbReference type="Proteomes" id="UP000186922"/>
    </source>
</evidence>
<evidence type="ECO:0000256" key="2">
    <source>
        <dbReference type="ARBA" id="ARBA00022803"/>
    </source>
</evidence>
<evidence type="ECO:0000259" key="4">
    <source>
        <dbReference type="Pfam" id="PF25063"/>
    </source>
</evidence>
<evidence type="ECO:0000256" key="1">
    <source>
        <dbReference type="ARBA" id="ARBA00022737"/>
    </source>
</evidence>
<gene>
    <name evidence="7" type="primary">RvY_12693</name>
    <name evidence="7" type="synonym">RvY_12693.2</name>
    <name evidence="7" type="ORF">RvY_12693-2</name>
</gene>
<feature type="region of interest" description="Disordered" evidence="3">
    <location>
        <begin position="565"/>
        <end position="587"/>
    </location>
</feature>
<dbReference type="InterPro" id="IPR056836">
    <property type="entry name" value="ARM_TT21_4th"/>
</dbReference>
<dbReference type="GO" id="GO:0035721">
    <property type="term" value="P:intraciliary retrograde transport"/>
    <property type="evidence" value="ECO:0007669"/>
    <property type="project" value="TreeGrafter"/>
</dbReference>
<dbReference type="PANTHER" id="PTHR14699">
    <property type="entry name" value="STI2 PROTEIN-RELATED"/>
    <property type="match status" value="1"/>
</dbReference>
<dbReference type="Pfam" id="PF25068">
    <property type="entry name" value="ARM_TT21_4th"/>
    <property type="match status" value="1"/>
</dbReference>
<protein>
    <submittedName>
        <fullName evidence="7">Uncharacterized protein</fullName>
    </submittedName>
</protein>
<proteinExistence type="predicted"/>
<dbReference type="Gene3D" id="1.25.40.10">
    <property type="entry name" value="Tetratricopeptide repeat domain"/>
    <property type="match status" value="1"/>
</dbReference>
<dbReference type="OrthoDB" id="10259630at2759"/>
<dbReference type="Pfam" id="PF25063">
    <property type="entry name" value="ARM_TT21_C"/>
    <property type="match status" value="1"/>
</dbReference>
<feature type="domain" description="Tetratricopeptide repeat protein 21A/21B fifth ARM repeats" evidence="5">
    <location>
        <begin position="203"/>
        <end position="295"/>
    </location>
</feature>
<dbReference type="PANTHER" id="PTHR14699:SF0">
    <property type="entry name" value="TETRATRICOPEPTIDE REPEAT PROTEIN 21 HOMOLOG"/>
    <property type="match status" value="1"/>
</dbReference>
<dbReference type="InterPro" id="IPR011990">
    <property type="entry name" value="TPR-like_helical_dom_sf"/>
</dbReference>
<dbReference type="STRING" id="947166.A0A1D1VT00"/>
<comment type="caution">
    <text evidence="7">The sequence shown here is derived from an EMBL/GenBank/DDBJ whole genome shotgun (WGS) entry which is preliminary data.</text>
</comment>
<keyword evidence="1" id="KW-0677">Repeat</keyword>
<dbReference type="GO" id="GO:0061512">
    <property type="term" value="P:protein localization to cilium"/>
    <property type="evidence" value="ECO:0007669"/>
    <property type="project" value="TreeGrafter"/>
</dbReference>
<dbReference type="GO" id="GO:0030991">
    <property type="term" value="C:intraciliary transport particle A"/>
    <property type="evidence" value="ECO:0007669"/>
    <property type="project" value="TreeGrafter"/>
</dbReference>
<organism evidence="7 8">
    <name type="scientific">Ramazzottius varieornatus</name>
    <name type="common">Water bear</name>
    <name type="synonym">Tardigrade</name>
    <dbReference type="NCBI Taxonomy" id="947166"/>
    <lineage>
        <taxon>Eukaryota</taxon>
        <taxon>Metazoa</taxon>
        <taxon>Ecdysozoa</taxon>
        <taxon>Tardigrada</taxon>
        <taxon>Eutardigrada</taxon>
        <taxon>Parachela</taxon>
        <taxon>Hypsibioidea</taxon>
        <taxon>Ramazzottiidae</taxon>
        <taxon>Ramazzottius</taxon>
    </lineage>
</organism>
<dbReference type="InterPro" id="IPR056835">
    <property type="entry name" value="ARM_TT21_5th"/>
</dbReference>
<accession>A0A1D1VT00</accession>
<dbReference type="Pfam" id="PF25064">
    <property type="entry name" value="ARM_TT21_5th"/>
    <property type="match status" value="1"/>
</dbReference>
<feature type="domain" description="Tetratricopeptide repeat protein 21A/21B fourth ARM" evidence="6">
    <location>
        <begin position="5"/>
        <end position="156"/>
    </location>
</feature>
<keyword evidence="2" id="KW-0802">TPR repeat</keyword>
<dbReference type="AlphaFoldDB" id="A0A1D1VT00"/>
<dbReference type="SUPFAM" id="SSF48452">
    <property type="entry name" value="TPR-like"/>
    <property type="match status" value="2"/>
</dbReference>
<evidence type="ECO:0000256" key="3">
    <source>
        <dbReference type="SAM" id="MobiDB-lite"/>
    </source>
</evidence>
<dbReference type="GO" id="GO:0005929">
    <property type="term" value="C:cilium"/>
    <property type="evidence" value="ECO:0007669"/>
    <property type="project" value="GOC"/>
</dbReference>
<dbReference type="EMBL" id="BDGG01000008">
    <property type="protein sequence ID" value="GAV02084.1"/>
    <property type="molecule type" value="Genomic_DNA"/>
</dbReference>
<dbReference type="InterPro" id="IPR056834">
    <property type="entry name" value="ARM_TT21_C"/>
</dbReference>
<name>A0A1D1VT00_RAMVA</name>
<dbReference type="InterPro" id="IPR040364">
    <property type="entry name" value="TTC21A/TTC21B"/>
</dbReference>